<evidence type="ECO:0000313" key="2">
    <source>
        <dbReference type="Proteomes" id="UP000756921"/>
    </source>
</evidence>
<dbReference type="AlphaFoldDB" id="A0A9P6GQ25"/>
<protein>
    <submittedName>
        <fullName evidence="1">Uncharacterized protein</fullName>
    </submittedName>
</protein>
<name>A0A9P6GQ25_9PLEO</name>
<accession>A0A9P6GQ25</accession>
<keyword evidence="2" id="KW-1185">Reference proteome</keyword>
<organism evidence="1 2">
    <name type="scientific">Paraphaeosphaeria minitans</name>
    <dbReference type="NCBI Taxonomy" id="565426"/>
    <lineage>
        <taxon>Eukaryota</taxon>
        <taxon>Fungi</taxon>
        <taxon>Dikarya</taxon>
        <taxon>Ascomycota</taxon>
        <taxon>Pezizomycotina</taxon>
        <taxon>Dothideomycetes</taxon>
        <taxon>Pleosporomycetidae</taxon>
        <taxon>Pleosporales</taxon>
        <taxon>Massarineae</taxon>
        <taxon>Didymosphaeriaceae</taxon>
        <taxon>Paraphaeosphaeria</taxon>
    </lineage>
</organism>
<sequence length="149" mass="16597">MSLGTVLTIEKTTGHEARNARRSCQRRQRGLSLSNPRSLSEACSTCCVAQALTMVPWFSVRRISRFPWMKLSLGLDALTGASFSGRDLSLSQQSLSRAFFGTEPRVKRKVSKRELRRMAKEFDDVVSSITITPTPCKVPTVMQEMVGKA</sequence>
<dbReference type="EMBL" id="WJXW01000002">
    <property type="protein sequence ID" value="KAF9739321.1"/>
    <property type="molecule type" value="Genomic_DNA"/>
</dbReference>
<proteinExistence type="predicted"/>
<reference evidence="1" key="1">
    <citation type="journal article" date="2020" name="Mol. Plant Microbe Interact.">
        <title>Genome Sequence of the Biocontrol Agent Coniothyrium minitans strain Conio (IMI 134523).</title>
        <authorList>
            <person name="Patel D."/>
            <person name="Shittu T.A."/>
            <person name="Baroncelli R."/>
            <person name="Muthumeenakshi S."/>
            <person name="Osborne T.H."/>
            <person name="Janganan T.K."/>
            <person name="Sreenivasaprasad S."/>
        </authorList>
    </citation>
    <scope>NUCLEOTIDE SEQUENCE</scope>
    <source>
        <strain evidence="1">Conio</strain>
    </source>
</reference>
<dbReference type="Proteomes" id="UP000756921">
    <property type="component" value="Unassembled WGS sequence"/>
</dbReference>
<comment type="caution">
    <text evidence="1">The sequence shown here is derived from an EMBL/GenBank/DDBJ whole genome shotgun (WGS) entry which is preliminary data.</text>
</comment>
<gene>
    <name evidence="1" type="ORF">PMIN01_01955</name>
</gene>
<evidence type="ECO:0000313" key="1">
    <source>
        <dbReference type="EMBL" id="KAF9739321.1"/>
    </source>
</evidence>